<dbReference type="EMBL" id="MGGR01000028">
    <property type="protein sequence ID" value="OGM32730.1"/>
    <property type="molecule type" value="Genomic_DNA"/>
</dbReference>
<evidence type="ECO:0000256" key="4">
    <source>
        <dbReference type="ARBA" id="ARBA00022980"/>
    </source>
</evidence>
<dbReference type="GO" id="GO:1990904">
    <property type="term" value="C:ribonucleoprotein complex"/>
    <property type="evidence" value="ECO:0007669"/>
    <property type="project" value="UniProtKB-KW"/>
</dbReference>
<keyword evidence="4" id="KW-0689">Ribosomal protein</keyword>
<comment type="caution">
    <text evidence="9">The sequence shown here is derived from an EMBL/GenBank/DDBJ whole genome shotgun (WGS) entry which is preliminary data.</text>
</comment>
<evidence type="ECO:0000256" key="5">
    <source>
        <dbReference type="ARBA" id="ARBA00023274"/>
    </source>
</evidence>
<dbReference type="Gene3D" id="3.30.190.20">
    <property type="match status" value="1"/>
</dbReference>
<evidence type="ECO:0000256" key="8">
    <source>
        <dbReference type="SAM" id="MobiDB-lite"/>
    </source>
</evidence>
<evidence type="ECO:0000313" key="9">
    <source>
        <dbReference type="EMBL" id="OGM32730.1"/>
    </source>
</evidence>
<proteinExistence type="inferred from homology"/>
<keyword evidence="2" id="KW-0678">Repressor</keyword>
<dbReference type="InterPro" id="IPR016095">
    <property type="entry name" value="Ribosomal_uL1_3-a/b-sand"/>
</dbReference>
<evidence type="ECO:0000256" key="3">
    <source>
        <dbReference type="ARBA" id="ARBA00022845"/>
    </source>
</evidence>
<evidence type="ECO:0000313" key="10">
    <source>
        <dbReference type="Proteomes" id="UP000177169"/>
    </source>
</evidence>
<feature type="compositionally biased region" description="Basic residues" evidence="8">
    <location>
        <begin position="74"/>
        <end position="83"/>
    </location>
</feature>
<dbReference type="PANTHER" id="PTHR36427:SF3">
    <property type="entry name" value="LARGE RIBOSOMAL SUBUNIT PROTEIN UL1M"/>
    <property type="match status" value="1"/>
</dbReference>
<comment type="similarity">
    <text evidence="1">Belongs to the universal ribosomal protein uL1 family.</text>
</comment>
<dbReference type="CDD" id="cd00403">
    <property type="entry name" value="Ribosomal_L1"/>
    <property type="match status" value="1"/>
</dbReference>
<accession>A0A1F7YZT3</accession>
<feature type="region of interest" description="Disordered" evidence="8">
    <location>
        <begin position="1"/>
        <end position="36"/>
    </location>
</feature>
<sequence>MGKTKTAVLSGTPLEKKSGKQIYEEKKRRKKLEEKKAQVAGLGLKGGERIKVVGGEIIPQEEEKVTGTGEPQSQKHKKTKARGKKYRQVYKKIDKAKRYPVSEAIKLVKKTSYAKFNASVDLHLTIKKGGFSTDVSLPFFSGKQKRVEVANDKTIEKLNEGKVNFDILLATSDMMPKLLPFARLLGPRGLMPNPKAGTLIKDKKSVNKFSGNSLVIKTEKSRPIIHTSVGKVSQKDSELKENIDTIIEAVNKKQIERAYLTSTMSPSVKIDLAN</sequence>
<reference evidence="9 10" key="1">
    <citation type="journal article" date="2016" name="Nat. Commun.">
        <title>Thousands of microbial genomes shed light on interconnected biogeochemical processes in an aquifer system.</title>
        <authorList>
            <person name="Anantharaman K."/>
            <person name="Brown C.T."/>
            <person name="Hug L.A."/>
            <person name="Sharon I."/>
            <person name="Castelle C.J."/>
            <person name="Probst A.J."/>
            <person name="Thomas B.C."/>
            <person name="Singh A."/>
            <person name="Wilkins M.J."/>
            <person name="Karaoz U."/>
            <person name="Brodie E.L."/>
            <person name="Williams K.H."/>
            <person name="Hubbard S.S."/>
            <person name="Banfield J.F."/>
        </authorList>
    </citation>
    <scope>NUCLEOTIDE SEQUENCE [LARGE SCALE GENOMIC DNA]</scope>
</reference>
<name>A0A1F7YZT3_9BACT</name>
<dbReference type="GO" id="GO:0005840">
    <property type="term" value="C:ribosome"/>
    <property type="evidence" value="ECO:0007669"/>
    <property type="project" value="UniProtKB-KW"/>
</dbReference>
<dbReference type="Gene3D" id="3.40.50.790">
    <property type="match status" value="1"/>
</dbReference>
<dbReference type="GO" id="GO:0006417">
    <property type="term" value="P:regulation of translation"/>
    <property type="evidence" value="ECO:0007669"/>
    <property type="project" value="UniProtKB-KW"/>
</dbReference>
<evidence type="ECO:0000256" key="2">
    <source>
        <dbReference type="ARBA" id="ARBA00022491"/>
    </source>
</evidence>
<keyword evidence="5" id="KW-0687">Ribonucleoprotein</keyword>
<dbReference type="InterPro" id="IPR028364">
    <property type="entry name" value="Ribosomal_uL1/biogenesis"/>
</dbReference>
<evidence type="ECO:0000256" key="7">
    <source>
        <dbReference type="ARBA" id="ARBA00035452"/>
    </source>
</evidence>
<gene>
    <name evidence="9" type="ORF">A3D01_00980</name>
</gene>
<keyword evidence="3" id="KW-0810">Translation regulation</keyword>
<dbReference type="STRING" id="1802505.A3D01_00980"/>
<evidence type="ECO:0000256" key="1">
    <source>
        <dbReference type="ARBA" id="ARBA00010531"/>
    </source>
</evidence>
<dbReference type="PANTHER" id="PTHR36427">
    <property type="entry name" value="54S RIBOSOMAL PROTEIN L1, MITOCHONDRIAL"/>
    <property type="match status" value="1"/>
</dbReference>
<protein>
    <recommendedName>
        <fullName evidence="6">Large ribosomal subunit protein uL1</fullName>
    </recommendedName>
    <alternativeName>
        <fullName evidence="7">50S ribosomal protein L1</fullName>
    </alternativeName>
</protein>
<organism evidence="9 10">
    <name type="scientific">Candidatus Woesebacteria bacterium RIFCSPHIGHO2_02_FULL_39_13</name>
    <dbReference type="NCBI Taxonomy" id="1802505"/>
    <lineage>
        <taxon>Bacteria</taxon>
        <taxon>Candidatus Woeseibacteriota</taxon>
    </lineage>
</organism>
<feature type="region of interest" description="Disordered" evidence="8">
    <location>
        <begin position="61"/>
        <end position="83"/>
    </location>
</feature>
<dbReference type="Pfam" id="PF00687">
    <property type="entry name" value="Ribosomal_L1"/>
    <property type="match status" value="1"/>
</dbReference>
<dbReference type="Gene3D" id="6.10.20.140">
    <property type="entry name" value="50S ribosomal protein L1, Chain A, Domain 1"/>
    <property type="match status" value="1"/>
</dbReference>
<evidence type="ECO:0000256" key="6">
    <source>
        <dbReference type="ARBA" id="ARBA00035241"/>
    </source>
</evidence>
<dbReference type="SUPFAM" id="SSF56808">
    <property type="entry name" value="Ribosomal protein L1"/>
    <property type="match status" value="1"/>
</dbReference>
<dbReference type="AlphaFoldDB" id="A0A1F7YZT3"/>
<dbReference type="InterPro" id="IPR023674">
    <property type="entry name" value="Ribosomal_uL1-like"/>
</dbReference>
<dbReference type="Proteomes" id="UP000177169">
    <property type="component" value="Unassembled WGS sequence"/>
</dbReference>
<feature type="compositionally biased region" description="Basic and acidic residues" evidence="8">
    <location>
        <begin position="14"/>
        <end position="36"/>
    </location>
</feature>